<keyword evidence="4" id="KW-0808">Transferase</keyword>
<dbReference type="EMBL" id="SOAA01000008">
    <property type="protein sequence ID" value="TDS32250.1"/>
    <property type="molecule type" value="Genomic_DNA"/>
</dbReference>
<dbReference type="Proteomes" id="UP000295472">
    <property type="component" value="Unassembled WGS sequence"/>
</dbReference>
<evidence type="ECO:0000313" key="2">
    <source>
        <dbReference type="EMBL" id="SDC66470.1"/>
    </source>
</evidence>
<sequence length="255" mass="30904">MQNLYQKLNKWFNQYTAQFELAKEKDQNNINLKIEHSRRVAQDMSEIIKEMKMTEAEKYLAQIIALYHDIGRFKQYQKYKTFSDYKSEDHGKLGVKVLKENQLLNELDRESRNIVYKAVEQHNKPDLKEKYFNNQKELFFAELIRDADKLDIFNIFTSRYKKHSQKDYVIKLATEARISDEIYNRILRKESINYDKLETINDLKVMQLGWIYDINFKETIEIIKERGYIEVIHDSMDYSERSEEIYQQVREYVGE</sequence>
<dbReference type="Pfam" id="PF01966">
    <property type="entry name" value="HD"/>
    <property type="match status" value="1"/>
</dbReference>
<evidence type="ECO:0000259" key="1">
    <source>
        <dbReference type="Pfam" id="PF01966"/>
    </source>
</evidence>
<dbReference type="CDD" id="cd00077">
    <property type="entry name" value="HDc"/>
    <property type="match status" value="1"/>
</dbReference>
<dbReference type="NCBIfam" id="TIGR00277">
    <property type="entry name" value="HDIG"/>
    <property type="match status" value="1"/>
</dbReference>
<dbReference type="EMBL" id="SOEF01000027">
    <property type="protein sequence ID" value="TDX41410.1"/>
    <property type="molecule type" value="Genomic_DNA"/>
</dbReference>
<dbReference type="InterPro" id="IPR006675">
    <property type="entry name" value="HDIG_dom"/>
</dbReference>
<feature type="domain" description="HD" evidence="1">
    <location>
        <begin position="34"/>
        <end position="151"/>
    </location>
</feature>
<organism evidence="2 9">
    <name type="scientific">Halanaerobium congolense</name>
    <dbReference type="NCBI Taxonomy" id="54121"/>
    <lineage>
        <taxon>Bacteria</taxon>
        <taxon>Bacillati</taxon>
        <taxon>Bacillota</taxon>
        <taxon>Clostridia</taxon>
        <taxon>Halanaerobiales</taxon>
        <taxon>Halanaerobiaceae</taxon>
        <taxon>Halanaerobium</taxon>
    </lineage>
</organism>
<dbReference type="InterPro" id="IPR006674">
    <property type="entry name" value="HD_domain"/>
</dbReference>
<protein>
    <submittedName>
        <fullName evidence="2">HDIG domain-containing protein</fullName>
    </submittedName>
    <submittedName>
        <fullName evidence="4">Putative nucleotidyltransferase with HDIG domain</fullName>
    </submittedName>
</protein>
<dbReference type="OrthoDB" id="9797344at2"/>
<dbReference type="Proteomes" id="UP000295758">
    <property type="component" value="Unassembled WGS sequence"/>
</dbReference>
<evidence type="ECO:0000313" key="4">
    <source>
        <dbReference type="EMBL" id="TDS32250.1"/>
    </source>
</evidence>
<evidence type="ECO:0000313" key="3">
    <source>
        <dbReference type="EMBL" id="SDJ20321.1"/>
    </source>
</evidence>
<dbReference type="Gene3D" id="1.10.3210.10">
    <property type="entry name" value="Hypothetical protein af1432"/>
    <property type="match status" value="1"/>
</dbReference>
<dbReference type="EMBL" id="FMYT01000011">
    <property type="protein sequence ID" value="SDC66470.1"/>
    <property type="molecule type" value="Genomic_DNA"/>
</dbReference>
<dbReference type="InterPro" id="IPR003607">
    <property type="entry name" value="HD/PDEase_dom"/>
</dbReference>
<reference evidence="3 6" key="1">
    <citation type="submission" date="2016-10" db="EMBL/GenBank/DDBJ databases">
        <authorList>
            <person name="de Groot N.N."/>
        </authorList>
    </citation>
    <scope>NUCLEOTIDE SEQUENCE [LARGE SCALE GENOMIC DNA]</scope>
    <source>
        <strain evidence="3 6">WG7</strain>
    </source>
</reference>
<dbReference type="GO" id="GO:0016740">
    <property type="term" value="F:transferase activity"/>
    <property type="evidence" value="ECO:0007669"/>
    <property type="project" value="UniProtKB-KW"/>
</dbReference>
<proteinExistence type="predicted"/>
<name>A0A1G6NF27_9FIRM</name>
<dbReference type="AlphaFoldDB" id="A0A1G6NF27"/>
<evidence type="ECO:0000313" key="7">
    <source>
        <dbReference type="Proteomes" id="UP000295472"/>
    </source>
</evidence>
<reference evidence="2 9" key="2">
    <citation type="submission" date="2016-10" db="EMBL/GenBank/DDBJ databases">
        <authorList>
            <person name="Varghese N."/>
            <person name="Submissions S."/>
        </authorList>
    </citation>
    <scope>NUCLEOTIDE SEQUENCE [LARGE SCALE GENOMIC DNA]</scope>
    <source>
        <strain evidence="2 9">WG10</strain>
    </source>
</reference>
<dbReference type="RefSeq" id="WP_073159772.1">
    <property type="nucleotide sequence ID" value="NZ_FMYT01000011.1"/>
</dbReference>
<reference evidence="5 7" key="4">
    <citation type="submission" date="2019-03" db="EMBL/GenBank/DDBJ databases">
        <title>Subsurface microbial communities from deep shales in Ohio and West Virginia, USA.</title>
        <authorList>
            <person name="Wrighton K."/>
        </authorList>
    </citation>
    <scope>NUCLEOTIDE SEQUENCE [LARGE SCALE GENOMIC DNA]</scope>
    <source>
        <strain evidence="5 7">DSMZ 11287</strain>
    </source>
</reference>
<dbReference type="SUPFAM" id="SSF109604">
    <property type="entry name" value="HD-domain/PDEase-like"/>
    <property type="match status" value="1"/>
</dbReference>
<accession>A0A1G6NF27</accession>
<reference evidence="4 8" key="3">
    <citation type="submission" date="2019-03" db="EMBL/GenBank/DDBJ databases">
        <title>Deep subsurface shale carbon reservoir microbial communities from Ohio and West Virginia, USA.</title>
        <authorList>
            <person name="Wrighton K."/>
        </authorList>
    </citation>
    <scope>NUCLEOTIDE SEQUENCE [LARGE SCALE GENOMIC DNA]</scope>
    <source>
        <strain evidence="4 8">UTICA-S4D12</strain>
    </source>
</reference>
<evidence type="ECO:0000313" key="9">
    <source>
        <dbReference type="Proteomes" id="UP000324896"/>
    </source>
</evidence>
<dbReference type="Proteomes" id="UP000198945">
    <property type="component" value="Unassembled WGS sequence"/>
</dbReference>
<gene>
    <name evidence="4" type="ORF">BY453_10843</name>
    <name evidence="5" type="ORF">C7954_12729</name>
    <name evidence="2" type="ORF">SAMN04488597_11158</name>
    <name evidence="3" type="ORF">SAMN04515654_13415</name>
</gene>
<evidence type="ECO:0000313" key="8">
    <source>
        <dbReference type="Proteomes" id="UP000295758"/>
    </source>
</evidence>
<dbReference type="STRING" id="54121.SAMN04515653_13515"/>
<dbReference type="EMBL" id="FNEH01000034">
    <property type="protein sequence ID" value="SDJ20321.1"/>
    <property type="molecule type" value="Genomic_DNA"/>
</dbReference>
<dbReference type="GeneID" id="57013401"/>
<evidence type="ECO:0000313" key="5">
    <source>
        <dbReference type="EMBL" id="TDX41410.1"/>
    </source>
</evidence>
<dbReference type="Proteomes" id="UP000324896">
    <property type="component" value="Unassembled WGS sequence"/>
</dbReference>
<evidence type="ECO:0000313" key="6">
    <source>
        <dbReference type="Proteomes" id="UP000198945"/>
    </source>
</evidence>